<sequence length="132" mass="14214">MHRRRAAVAVTALALLVLPACMPEDGEGRQGAGDARQAVVEYVSALNSRSASRLIRVGGVKDEPWSQKEASKILATKGGRGWKISSLKVDQGKDSDTSSARLLANGNSGVLLKETLTVTRDKNTWHVDLFSR</sequence>
<keyword evidence="5" id="KW-1185">Reference proteome</keyword>
<evidence type="ECO:0000256" key="1">
    <source>
        <dbReference type="SAM" id="SignalP"/>
    </source>
</evidence>
<dbReference type="EMBL" id="JAAGLQ010000571">
    <property type="protein sequence ID" value="NEA19018.1"/>
    <property type="molecule type" value="Genomic_DNA"/>
</dbReference>
<evidence type="ECO:0000313" key="2">
    <source>
        <dbReference type="EMBL" id="MBV7671758.1"/>
    </source>
</evidence>
<dbReference type="Proteomes" id="UP000735541">
    <property type="component" value="Unassembled WGS sequence"/>
</dbReference>
<name>A0A6N9U5V9_STRHA</name>
<evidence type="ECO:0008006" key="6">
    <source>
        <dbReference type="Google" id="ProtNLM"/>
    </source>
</evidence>
<dbReference type="EMBL" id="JAHUVW010000001">
    <property type="protein sequence ID" value="MBV7671758.1"/>
    <property type="molecule type" value="Genomic_DNA"/>
</dbReference>
<comment type="caution">
    <text evidence="3">The sequence shown here is derived from an EMBL/GenBank/DDBJ whole genome shotgun (WGS) entry which is preliminary data.</text>
</comment>
<dbReference type="Proteomes" id="UP000471293">
    <property type="component" value="Unassembled WGS sequence"/>
</dbReference>
<organism evidence="3 4">
    <name type="scientific">Streptomyces halstedii</name>
    <dbReference type="NCBI Taxonomy" id="1944"/>
    <lineage>
        <taxon>Bacteria</taxon>
        <taxon>Bacillati</taxon>
        <taxon>Actinomycetota</taxon>
        <taxon>Actinomycetes</taxon>
        <taxon>Kitasatosporales</taxon>
        <taxon>Streptomycetaceae</taxon>
        <taxon>Streptomyces</taxon>
    </lineage>
</organism>
<reference evidence="2 5" key="2">
    <citation type="submission" date="2021-07" db="EMBL/GenBank/DDBJ databases">
        <title>Sequencing Streptomyces halstedii LGO-A4 genome an citrus endophytic actinomycete.</title>
        <authorList>
            <person name="Samborskyy M."/>
            <person name="Scott N."/>
            <person name="Deglau R."/>
            <person name="Dickens S."/>
            <person name="Oliveira L.G."/>
        </authorList>
    </citation>
    <scope>NUCLEOTIDE SEQUENCE [LARGE SCALE GENOMIC DNA]</scope>
    <source>
        <strain evidence="2 5">LGO-A4</strain>
    </source>
</reference>
<proteinExistence type="predicted"/>
<evidence type="ECO:0000313" key="4">
    <source>
        <dbReference type="Proteomes" id="UP000471293"/>
    </source>
</evidence>
<feature type="chain" id="PRO_5039565642" description="DUF4878 domain-containing protein" evidence="1">
    <location>
        <begin position="23"/>
        <end position="132"/>
    </location>
</feature>
<protein>
    <recommendedName>
        <fullName evidence="6">DUF4878 domain-containing protein</fullName>
    </recommendedName>
</protein>
<keyword evidence="1" id="KW-0732">Signal</keyword>
<feature type="signal peptide" evidence="1">
    <location>
        <begin position="1"/>
        <end position="22"/>
    </location>
</feature>
<evidence type="ECO:0000313" key="3">
    <source>
        <dbReference type="EMBL" id="NEA19018.1"/>
    </source>
</evidence>
<evidence type="ECO:0000313" key="5">
    <source>
        <dbReference type="Proteomes" id="UP000735541"/>
    </source>
</evidence>
<dbReference type="AlphaFoldDB" id="A0A6N9U5V9"/>
<dbReference type="RefSeq" id="WP_146060189.1">
    <property type="nucleotide sequence ID" value="NZ_CP109044.1"/>
</dbReference>
<accession>A0A6N9U5V9</accession>
<dbReference type="GeneID" id="97293480"/>
<gene>
    <name evidence="3" type="ORF">G3I29_26670</name>
    <name evidence="2" type="ORF">STHAL_20125</name>
</gene>
<reference evidence="3 4" key="1">
    <citation type="submission" date="2020-01" db="EMBL/GenBank/DDBJ databases">
        <title>Insect and environment-associated Actinomycetes.</title>
        <authorList>
            <person name="Currrie C."/>
            <person name="Chevrette M."/>
            <person name="Carlson C."/>
            <person name="Stubbendieck R."/>
            <person name="Wendt-Pienkowski E."/>
        </authorList>
    </citation>
    <scope>NUCLEOTIDE SEQUENCE [LARGE SCALE GENOMIC DNA]</scope>
    <source>
        <strain evidence="3 4">SID11342</strain>
    </source>
</reference>